<evidence type="ECO:0000313" key="2">
    <source>
        <dbReference type="Proteomes" id="UP001066276"/>
    </source>
</evidence>
<sequence length="82" mass="8545">MAPSPPVGKDLGRVALPGRTCHGKFRRSALVAGAAAGTERSNDPTSRPRRLKVWSSAAVRTSCNGESPGPLILLRGPAAVER</sequence>
<organism evidence="1 2">
    <name type="scientific">Pleurodeles waltl</name>
    <name type="common">Iberian ribbed newt</name>
    <dbReference type="NCBI Taxonomy" id="8319"/>
    <lineage>
        <taxon>Eukaryota</taxon>
        <taxon>Metazoa</taxon>
        <taxon>Chordata</taxon>
        <taxon>Craniata</taxon>
        <taxon>Vertebrata</taxon>
        <taxon>Euteleostomi</taxon>
        <taxon>Amphibia</taxon>
        <taxon>Batrachia</taxon>
        <taxon>Caudata</taxon>
        <taxon>Salamandroidea</taxon>
        <taxon>Salamandridae</taxon>
        <taxon>Pleurodelinae</taxon>
        <taxon>Pleurodeles</taxon>
    </lineage>
</organism>
<dbReference type="Proteomes" id="UP001066276">
    <property type="component" value="Chromosome 7"/>
</dbReference>
<comment type="caution">
    <text evidence="1">The sequence shown here is derived from an EMBL/GenBank/DDBJ whole genome shotgun (WGS) entry which is preliminary data.</text>
</comment>
<reference evidence="1" key="1">
    <citation type="journal article" date="2022" name="bioRxiv">
        <title>Sequencing and chromosome-scale assembly of the giantPleurodeles waltlgenome.</title>
        <authorList>
            <person name="Brown T."/>
            <person name="Elewa A."/>
            <person name="Iarovenko S."/>
            <person name="Subramanian E."/>
            <person name="Araus A.J."/>
            <person name="Petzold A."/>
            <person name="Susuki M."/>
            <person name="Suzuki K.-i.T."/>
            <person name="Hayashi T."/>
            <person name="Toyoda A."/>
            <person name="Oliveira C."/>
            <person name="Osipova E."/>
            <person name="Leigh N.D."/>
            <person name="Simon A."/>
            <person name="Yun M.H."/>
        </authorList>
    </citation>
    <scope>NUCLEOTIDE SEQUENCE</scope>
    <source>
        <strain evidence="1">20211129_DDA</strain>
        <tissue evidence="1">Liver</tissue>
    </source>
</reference>
<evidence type="ECO:0000313" key="1">
    <source>
        <dbReference type="EMBL" id="KAJ1132472.1"/>
    </source>
</evidence>
<keyword evidence="2" id="KW-1185">Reference proteome</keyword>
<dbReference type="EMBL" id="JANPWB010000011">
    <property type="protein sequence ID" value="KAJ1132472.1"/>
    <property type="molecule type" value="Genomic_DNA"/>
</dbReference>
<accession>A0AAV7PYW0</accession>
<dbReference type="AlphaFoldDB" id="A0AAV7PYW0"/>
<protein>
    <submittedName>
        <fullName evidence="1">Uncharacterized protein</fullName>
    </submittedName>
</protein>
<name>A0AAV7PYW0_PLEWA</name>
<gene>
    <name evidence="1" type="ORF">NDU88_010781</name>
</gene>
<proteinExistence type="predicted"/>